<feature type="transmembrane region" description="Helical" evidence="5">
    <location>
        <begin position="7"/>
        <end position="27"/>
    </location>
</feature>
<keyword evidence="7" id="KW-1185">Reference proteome</keyword>
<feature type="transmembrane region" description="Helical" evidence="5">
    <location>
        <begin position="404"/>
        <end position="427"/>
    </location>
</feature>
<dbReference type="Proteomes" id="UP000887566">
    <property type="component" value="Unplaced"/>
</dbReference>
<keyword evidence="3 5" id="KW-1133">Transmembrane helix</keyword>
<feature type="transmembrane region" description="Helical" evidence="5">
    <location>
        <begin position="187"/>
        <end position="206"/>
    </location>
</feature>
<evidence type="ECO:0000256" key="1">
    <source>
        <dbReference type="ARBA" id="ARBA00004141"/>
    </source>
</evidence>
<feature type="transmembrane region" description="Helical" evidence="5">
    <location>
        <begin position="63"/>
        <end position="86"/>
    </location>
</feature>
<feature type="transmembrane region" description="Helical" evidence="5">
    <location>
        <begin position="123"/>
        <end position="142"/>
    </location>
</feature>
<feature type="transmembrane region" description="Helical" evidence="5">
    <location>
        <begin position="271"/>
        <end position="296"/>
    </location>
</feature>
<evidence type="ECO:0000259" key="6">
    <source>
        <dbReference type="PROSITE" id="PS50850"/>
    </source>
</evidence>
<evidence type="ECO:0000256" key="4">
    <source>
        <dbReference type="ARBA" id="ARBA00023136"/>
    </source>
</evidence>
<dbReference type="InterPro" id="IPR036259">
    <property type="entry name" value="MFS_trans_sf"/>
</dbReference>
<accession>A0A914W368</accession>
<dbReference type="PANTHER" id="PTHR23503:SF96">
    <property type="entry name" value="MAJOR FACILITATOR SUPERFAMILY (MFS) PROFILE DOMAIN-CONTAINING PROTEIN"/>
    <property type="match status" value="1"/>
</dbReference>
<dbReference type="WBParaSite" id="PSAMB.scaffold3031size19962.g20039.t1">
    <property type="protein sequence ID" value="PSAMB.scaffold3031size19962.g20039.t1"/>
    <property type="gene ID" value="PSAMB.scaffold3031size19962.g20039"/>
</dbReference>
<feature type="transmembrane region" description="Helical" evidence="5">
    <location>
        <begin position="93"/>
        <end position="111"/>
    </location>
</feature>
<dbReference type="InterPro" id="IPR045263">
    <property type="entry name" value="GLUT"/>
</dbReference>
<feature type="transmembrane region" description="Helical" evidence="5">
    <location>
        <begin position="335"/>
        <end position="359"/>
    </location>
</feature>
<evidence type="ECO:0000313" key="7">
    <source>
        <dbReference type="Proteomes" id="UP000887566"/>
    </source>
</evidence>
<keyword evidence="4 5" id="KW-0472">Membrane</keyword>
<name>A0A914W368_9BILA</name>
<dbReference type="GO" id="GO:0016020">
    <property type="term" value="C:membrane"/>
    <property type="evidence" value="ECO:0007669"/>
    <property type="project" value="UniProtKB-SubCell"/>
</dbReference>
<dbReference type="Gene3D" id="1.20.1250.20">
    <property type="entry name" value="MFS general substrate transporter like domains"/>
    <property type="match status" value="1"/>
</dbReference>
<dbReference type="InterPro" id="IPR005829">
    <property type="entry name" value="Sugar_transporter_CS"/>
</dbReference>
<organism evidence="7 8">
    <name type="scientific">Plectus sambesii</name>
    <dbReference type="NCBI Taxonomy" id="2011161"/>
    <lineage>
        <taxon>Eukaryota</taxon>
        <taxon>Metazoa</taxon>
        <taxon>Ecdysozoa</taxon>
        <taxon>Nematoda</taxon>
        <taxon>Chromadorea</taxon>
        <taxon>Plectida</taxon>
        <taxon>Plectina</taxon>
        <taxon>Plectoidea</taxon>
        <taxon>Plectidae</taxon>
        <taxon>Plectus</taxon>
    </lineage>
</organism>
<feature type="transmembrane region" description="Helical" evidence="5">
    <location>
        <begin position="365"/>
        <end position="392"/>
    </location>
</feature>
<dbReference type="InterPro" id="IPR003663">
    <property type="entry name" value="Sugar/inositol_transpt"/>
</dbReference>
<feature type="domain" description="Major facilitator superfamily (MFS) profile" evidence="6">
    <location>
        <begin position="14"/>
        <end position="459"/>
    </location>
</feature>
<dbReference type="GO" id="GO:0015149">
    <property type="term" value="F:hexose transmembrane transporter activity"/>
    <property type="evidence" value="ECO:0007669"/>
    <property type="project" value="TreeGrafter"/>
</dbReference>
<sequence>MAQKFPCLRLFLISLLVSFGGSFHFGYQLVLTNPSQGAFLNFLHASFLMRYDTDLTPQAQKSIWSVIVALLFVGAIIGSLVLPLIADRVGRKNGMYISTSLMVVACVMSALSKSITSFELFTAGRLLFGVAIGLSLGLASLLLSESSPKQCRGFVSMTTGILLQLGIIAGSTVGMQIVFGSDDSWPMIYWVEIVPLIVLMVSLPFIDESPSFLVANGKEHEARNAIRNFYNCASGEVDKVLLEMKESQQFNSKRTTLFAVFKDNESRRGTLVGCVVAVGMAFCGIAVINAFAVKLFQDVGLSIRDASIANIGLGVVSFLGNTLSAVVIDKCGRRPLLLIINTLLIVSNVLIFGLLYSYRELELPALGYCLIAVIALFIFAFGMGPGPIAFFITTEMVSQRSRSAGQSCANITQMLCRGVILAIYLPLDGLIGPLSYAILFIVPLTAATVLLYFYLPETKN</sequence>
<dbReference type="AlphaFoldDB" id="A0A914W368"/>
<keyword evidence="2 5" id="KW-0812">Transmembrane</keyword>
<dbReference type="SUPFAM" id="SSF103473">
    <property type="entry name" value="MFS general substrate transporter"/>
    <property type="match status" value="1"/>
</dbReference>
<protein>
    <submittedName>
        <fullName evidence="8">Major facilitator superfamily (MFS) profile domain-containing protein</fullName>
    </submittedName>
</protein>
<dbReference type="Pfam" id="PF00083">
    <property type="entry name" value="Sugar_tr"/>
    <property type="match status" value="1"/>
</dbReference>
<evidence type="ECO:0000256" key="2">
    <source>
        <dbReference type="ARBA" id="ARBA00022692"/>
    </source>
</evidence>
<proteinExistence type="predicted"/>
<reference evidence="8" key="1">
    <citation type="submission" date="2022-11" db="UniProtKB">
        <authorList>
            <consortium name="WormBaseParasite"/>
        </authorList>
    </citation>
    <scope>IDENTIFICATION</scope>
</reference>
<feature type="transmembrane region" description="Helical" evidence="5">
    <location>
        <begin position="433"/>
        <end position="455"/>
    </location>
</feature>
<dbReference type="PANTHER" id="PTHR23503">
    <property type="entry name" value="SOLUTE CARRIER FAMILY 2"/>
    <property type="match status" value="1"/>
</dbReference>
<dbReference type="PRINTS" id="PR00171">
    <property type="entry name" value="SUGRTRNSPORT"/>
</dbReference>
<feature type="transmembrane region" description="Helical" evidence="5">
    <location>
        <begin position="308"/>
        <end position="328"/>
    </location>
</feature>
<dbReference type="PROSITE" id="PS00217">
    <property type="entry name" value="SUGAR_TRANSPORT_2"/>
    <property type="match status" value="1"/>
</dbReference>
<dbReference type="InterPro" id="IPR020846">
    <property type="entry name" value="MFS_dom"/>
</dbReference>
<evidence type="ECO:0000256" key="5">
    <source>
        <dbReference type="SAM" id="Phobius"/>
    </source>
</evidence>
<evidence type="ECO:0000313" key="8">
    <source>
        <dbReference type="WBParaSite" id="PSAMB.scaffold3031size19962.g20039.t1"/>
    </source>
</evidence>
<evidence type="ECO:0000256" key="3">
    <source>
        <dbReference type="ARBA" id="ARBA00022989"/>
    </source>
</evidence>
<dbReference type="InterPro" id="IPR005828">
    <property type="entry name" value="MFS_sugar_transport-like"/>
</dbReference>
<dbReference type="PROSITE" id="PS50850">
    <property type="entry name" value="MFS"/>
    <property type="match status" value="1"/>
</dbReference>
<comment type="subcellular location">
    <subcellularLocation>
        <location evidence="1">Membrane</location>
        <topology evidence="1">Multi-pass membrane protein</topology>
    </subcellularLocation>
</comment>
<feature type="transmembrane region" description="Helical" evidence="5">
    <location>
        <begin position="154"/>
        <end position="175"/>
    </location>
</feature>